<protein>
    <submittedName>
        <fullName evidence="1">Uncharacterized protein</fullName>
    </submittedName>
</protein>
<dbReference type="AlphaFoldDB" id="A0AAD7HQ97"/>
<keyword evidence="2" id="KW-1185">Reference proteome</keyword>
<accession>A0AAD7HQ97</accession>
<dbReference type="EMBL" id="JARKIB010000192">
    <property type="protein sequence ID" value="KAJ7725737.1"/>
    <property type="molecule type" value="Genomic_DNA"/>
</dbReference>
<gene>
    <name evidence="1" type="ORF">B0H16DRAFT_1736046</name>
</gene>
<dbReference type="Proteomes" id="UP001215598">
    <property type="component" value="Unassembled WGS sequence"/>
</dbReference>
<name>A0AAD7HQ97_9AGAR</name>
<proteinExistence type="predicted"/>
<reference evidence="1" key="1">
    <citation type="submission" date="2023-03" db="EMBL/GenBank/DDBJ databases">
        <title>Massive genome expansion in bonnet fungi (Mycena s.s.) driven by repeated elements and novel gene families across ecological guilds.</title>
        <authorList>
            <consortium name="Lawrence Berkeley National Laboratory"/>
            <person name="Harder C.B."/>
            <person name="Miyauchi S."/>
            <person name="Viragh M."/>
            <person name="Kuo A."/>
            <person name="Thoen E."/>
            <person name="Andreopoulos B."/>
            <person name="Lu D."/>
            <person name="Skrede I."/>
            <person name="Drula E."/>
            <person name="Henrissat B."/>
            <person name="Morin E."/>
            <person name="Kohler A."/>
            <person name="Barry K."/>
            <person name="LaButti K."/>
            <person name="Morin E."/>
            <person name="Salamov A."/>
            <person name="Lipzen A."/>
            <person name="Mereny Z."/>
            <person name="Hegedus B."/>
            <person name="Baldrian P."/>
            <person name="Stursova M."/>
            <person name="Weitz H."/>
            <person name="Taylor A."/>
            <person name="Grigoriev I.V."/>
            <person name="Nagy L.G."/>
            <person name="Martin F."/>
            <person name="Kauserud H."/>
        </authorList>
    </citation>
    <scope>NUCLEOTIDE SEQUENCE</scope>
    <source>
        <strain evidence="1">CBHHK182m</strain>
    </source>
</reference>
<sequence>MSIFDPRSTANKLAIRQGLVEKVLTDATAETYGATVMRLWALMDVQLDKINPRSEPVVVTLKSQYGETREVQARYGRGLRRRAEQSDAHDSVWSAMDVGFKTGFPHIKEDESWASSQQQQGPS</sequence>
<comment type="caution">
    <text evidence="1">The sequence shown here is derived from an EMBL/GenBank/DDBJ whole genome shotgun (WGS) entry which is preliminary data.</text>
</comment>
<organism evidence="1 2">
    <name type="scientific">Mycena metata</name>
    <dbReference type="NCBI Taxonomy" id="1033252"/>
    <lineage>
        <taxon>Eukaryota</taxon>
        <taxon>Fungi</taxon>
        <taxon>Dikarya</taxon>
        <taxon>Basidiomycota</taxon>
        <taxon>Agaricomycotina</taxon>
        <taxon>Agaricomycetes</taxon>
        <taxon>Agaricomycetidae</taxon>
        <taxon>Agaricales</taxon>
        <taxon>Marasmiineae</taxon>
        <taxon>Mycenaceae</taxon>
        <taxon>Mycena</taxon>
    </lineage>
</organism>
<evidence type="ECO:0000313" key="1">
    <source>
        <dbReference type="EMBL" id="KAJ7725737.1"/>
    </source>
</evidence>
<evidence type="ECO:0000313" key="2">
    <source>
        <dbReference type="Proteomes" id="UP001215598"/>
    </source>
</evidence>